<dbReference type="Proteomes" id="UP000632063">
    <property type="component" value="Unassembled WGS sequence"/>
</dbReference>
<evidence type="ECO:0000313" key="1">
    <source>
        <dbReference type="EMBL" id="MBD8890188.1"/>
    </source>
</evidence>
<reference evidence="1 2" key="2">
    <citation type="journal article" date="2021" name="Int. J. Syst. Evol. Microbiol.">
        <title>Roseibium litorale sp. nov., isolated from a tidal flat sediment and proposal for the reclassification of Labrenzia polysiphoniae as Roseibium polysiphoniae comb. nov.</title>
        <authorList>
            <person name="Liu Y."/>
            <person name="Pei T."/>
            <person name="Du J."/>
            <person name="Chao M."/>
            <person name="Deng M.R."/>
            <person name="Zhu H."/>
        </authorList>
    </citation>
    <scope>NUCLEOTIDE SEQUENCE [LARGE SCALE GENOMIC DNA]</scope>
    <source>
        <strain evidence="1 2">4C16A</strain>
    </source>
</reference>
<name>A0ABR9CHF7_9HYPH</name>
<sequence>MYAADQALDASAVVVSALHNGRLIHEELKRIASGVPGVRAIIVIGSDGMLRHDSYRYPPDRIDLSDREYIQKASQAAGMVVGEAVTGRSSGVGFVPLTKKIGGLTFVAVASPYALVDMQPECADCWSLTLTMNGQEVAVFPPERRVEPQLRSLIASATNNGSRIVRYHQSIVAVSWIRNERFGLISASVRGVTDSAAADVDLN</sequence>
<keyword evidence="2" id="KW-1185">Reference proteome</keyword>
<dbReference type="GO" id="GO:0016301">
    <property type="term" value="F:kinase activity"/>
    <property type="evidence" value="ECO:0007669"/>
    <property type="project" value="UniProtKB-KW"/>
</dbReference>
<reference evidence="2" key="1">
    <citation type="submission" date="2020-09" db="EMBL/GenBank/DDBJ databases">
        <title>The genome sequence of strain Labrenzia suaedae 4C16A.</title>
        <authorList>
            <person name="Liu Y."/>
        </authorList>
    </citation>
    <scope>NUCLEOTIDE SEQUENCE [LARGE SCALE GENOMIC DNA]</scope>
    <source>
        <strain evidence="2">4C16A</strain>
    </source>
</reference>
<dbReference type="Gene3D" id="3.30.450.20">
    <property type="entry name" value="PAS domain"/>
    <property type="match status" value="1"/>
</dbReference>
<dbReference type="EMBL" id="JACYXI010000001">
    <property type="protein sequence ID" value="MBD8890188.1"/>
    <property type="molecule type" value="Genomic_DNA"/>
</dbReference>
<dbReference type="CDD" id="cd12914">
    <property type="entry name" value="PDC1_DGC_like"/>
    <property type="match status" value="1"/>
</dbReference>
<organism evidence="1 2">
    <name type="scientific">Roseibium litorale</name>
    <dbReference type="NCBI Taxonomy" id="2803841"/>
    <lineage>
        <taxon>Bacteria</taxon>
        <taxon>Pseudomonadati</taxon>
        <taxon>Pseudomonadota</taxon>
        <taxon>Alphaproteobacteria</taxon>
        <taxon>Hyphomicrobiales</taxon>
        <taxon>Stappiaceae</taxon>
        <taxon>Roseibium</taxon>
    </lineage>
</organism>
<gene>
    <name evidence="1" type="ORF">IG616_01390</name>
</gene>
<dbReference type="RefSeq" id="WP_192145706.1">
    <property type="nucleotide sequence ID" value="NZ_JACYXI010000001.1"/>
</dbReference>
<accession>A0ABR9CHF7</accession>
<comment type="caution">
    <text evidence="1">The sequence shown here is derived from an EMBL/GenBank/DDBJ whole genome shotgun (WGS) entry which is preliminary data.</text>
</comment>
<keyword evidence="1" id="KW-0418">Kinase</keyword>
<evidence type="ECO:0000313" key="2">
    <source>
        <dbReference type="Proteomes" id="UP000632063"/>
    </source>
</evidence>
<protein>
    <submittedName>
        <fullName evidence="1">Histidine kinase</fullName>
    </submittedName>
</protein>
<proteinExistence type="predicted"/>
<keyword evidence="1" id="KW-0808">Transferase</keyword>